<dbReference type="EMBL" id="JASFZW010000001">
    <property type="protein sequence ID" value="KAK2080743.1"/>
    <property type="molecule type" value="Genomic_DNA"/>
</dbReference>
<dbReference type="SMART" id="SM00164">
    <property type="entry name" value="TBC"/>
    <property type="match status" value="1"/>
</dbReference>
<name>A0AAD9IN17_PROWI</name>
<dbReference type="InterPro" id="IPR050302">
    <property type="entry name" value="Rab_GAP_TBC_domain"/>
</dbReference>
<feature type="region of interest" description="Disordered" evidence="1">
    <location>
        <begin position="243"/>
        <end position="370"/>
    </location>
</feature>
<dbReference type="PANTHER" id="PTHR47219">
    <property type="entry name" value="RAB GTPASE-ACTIVATING PROTEIN 1-LIKE"/>
    <property type="match status" value="1"/>
</dbReference>
<keyword evidence="4" id="KW-1185">Reference proteome</keyword>
<evidence type="ECO:0000259" key="2">
    <source>
        <dbReference type="PROSITE" id="PS50086"/>
    </source>
</evidence>
<feature type="compositionally biased region" description="Basic and acidic residues" evidence="1">
    <location>
        <begin position="708"/>
        <end position="717"/>
    </location>
</feature>
<dbReference type="InterPro" id="IPR035969">
    <property type="entry name" value="Rab-GAP_TBC_sf"/>
</dbReference>
<dbReference type="InterPro" id="IPR000195">
    <property type="entry name" value="Rab-GAP-TBC_dom"/>
</dbReference>
<evidence type="ECO:0000256" key="1">
    <source>
        <dbReference type="SAM" id="MobiDB-lite"/>
    </source>
</evidence>
<dbReference type="PROSITE" id="PS50086">
    <property type="entry name" value="TBC_RABGAP"/>
    <property type="match status" value="1"/>
</dbReference>
<evidence type="ECO:0000313" key="3">
    <source>
        <dbReference type="EMBL" id="KAK2080743.1"/>
    </source>
</evidence>
<sequence>MAERKSSQEEGPPRFGSRLATFASGVGGALARTAASAGVLLSDAHLRKQGASVLTAGASRGLRNVQQGVTAGIHQLQMGQKQLRDALVQLQQRTERERLAGLLREDRERLVDVQVGFQVHEESPQELRSKLWMALLEHPEFSRQYTALLPEPTGSPGALNVALGPETARDTDEAGDLSPRDDVGGQEQPLGAGSVPSGRGSPAEPEVGEPPHIILGNMIDDDQSAQEAARLVRRMAEQAIAGEANQAAADGEAAPAEEGLPVGAGSFVNSDGRPTESQTEIQQEQPSSASGAIAEEAGHESDQDDLALDEPAPSPEQPSSPSTASLAFTPTPASSVRADSPLRDPVDDDDRQPSATPSSAPRSEEEWEVVRERRPRLEGAALLDPAIWRAAAPRFSLEREAFRNSLMAAMLAVPWPLPAGYPPDCRYATLLQISIGQEDVDDVISRDIHRTFPEHALFGSEAGRSSLFRVGYCQGMAFVAGLLLFYLPEEPAFQVLCRLLAASGPNLRRFYLPGLTGLKADLMAFDALLRAHLPTLWAHLRARGVVPVLYASQWLLTAFACPMPAGFACRVIDALLLEGDSWVLARVALALMAECEADLLLRDDFEDLLTYLKLEPMAWPAHRLRRVLDAALSQARALPRPEGFDDEAGEDDERLRAAASAPQPTDAVDEELARQRAEMDADFVGMVLELDTLFAPEEGLPSPASDSFDEHPSRDAY</sequence>
<dbReference type="GO" id="GO:0005096">
    <property type="term" value="F:GTPase activator activity"/>
    <property type="evidence" value="ECO:0007669"/>
    <property type="project" value="TreeGrafter"/>
</dbReference>
<feature type="region of interest" description="Disordered" evidence="1">
    <location>
        <begin position="147"/>
        <end position="231"/>
    </location>
</feature>
<dbReference type="Pfam" id="PF00566">
    <property type="entry name" value="RabGAP-TBC"/>
    <property type="match status" value="1"/>
</dbReference>
<proteinExistence type="predicted"/>
<dbReference type="Gene3D" id="1.10.472.80">
    <property type="entry name" value="Ypt/Rab-GAP domain of gyp1p, domain 3"/>
    <property type="match status" value="1"/>
</dbReference>
<dbReference type="Gene3D" id="1.10.8.270">
    <property type="entry name" value="putative rabgap domain of human tbc1 domain family member 14 like domains"/>
    <property type="match status" value="1"/>
</dbReference>
<feature type="compositionally biased region" description="Polar residues" evidence="1">
    <location>
        <begin position="275"/>
        <end position="286"/>
    </location>
</feature>
<comment type="caution">
    <text evidence="3">The sequence shown here is derived from an EMBL/GenBank/DDBJ whole genome shotgun (WGS) entry which is preliminary data.</text>
</comment>
<feature type="domain" description="Rab-GAP TBC" evidence="2">
    <location>
        <begin position="405"/>
        <end position="579"/>
    </location>
</feature>
<dbReference type="GO" id="GO:0031267">
    <property type="term" value="F:small GTPase binding"/>
    <property type="evidence" value="ECO:0007669"/>
    <property type="project" value="TreeGrafter"/>
</dbReference>
<feature type="region of interest" description="Disordered" evidence="1">
    <location>
        <begin position="696"/>
        <end position="717"/>
    </location>
</feature>
<dbReference type="Proteomes" id="UP001255856">
    <property type="component" value="Unassembled WGS sequence"/>
</dbReference>
<dbReference type="PANTHER" id="PTHR47219:SF9">
    <property type="entry name" value="GTPASE ACTIVATING PROTEIN AND CENTROSOME-ASSOCIATED, ISOFORM B"/>
    <property type="match status" value="1"/>
</dbReference>
<dbReference type="SUPFAM" id="SSF47923">
    <property type="entry name" value="Ypt/Rab-GAP domain of gyp1p"/>
    <property type="match status" value="2"/>
</dbReference>
<evidence type="ECO:0000313" key="4">
    <source>
        <dbReference type="Proteomes" id="UP001255856"/>
    </source>
</evidence>
<feature type="compositionally biased region" description="Basic and acidic residues" evidence="1">
    <location>
        <begin position="167"/>
        <end position="183"/>
    </location>
</feature>
<dbReference type="AlphaFoldDB" id="A0AAD9IN17"/>
<reference evidence="3" key="1">
    <citation type="submission" date="2021-01" db="EMBL/GenBank/DDBJ databases">
        <authorList>
            <person name="Eckstrom K.M.E."/>
        </authorList>
    </citation>
    <scope>NUCLEOTIDE SEQUENCE</scope>
    <source>
        <strain evidence="3">UVCC 0001</strain>
    </source>
</reference>
<feature type="region of interest" description="Disordered" evidence="1">
    <location>
        <begin position="639"/>
        <end position="673"/>
    </location>
</feature>
<protein>
    <recommendedName>
        <fullName evidence="2">Rab-GAP TBC domain-containing protein</fullName>
    </recommendedName>
</protein>
<accession>A0AAD9IN17</accession>
<organism evidence="3 4">
    <name type="scientific">Prototheca wickerhamii</name>
    <dbReference type="NCBI Taxonomy" id="3111"/>
    <lineage>
        <taxon>Eukaryota</taxon>
        <taxon>Viridiplantae</taxon>
        <taxon>Chlorophyta</taxon>
        <taxon>core chlorophytes</taxon>
        <taxon>Trebouxiophyceae</taxon>
        <taxon>Chlorellales</taxon>
        <taxon>Chlorellaceae</taxon>
        <taxon>Prototheca</taxon>
    </lineage>
</organism>
<gene>
    <name evidence="3" type="ORF">QBZ16_000597</name>
</gene>
<feature type="compositionally biased region" description="Low complexity" evidence="1">
    <location>
        <begin position="243"/>
        <end position="265"/>
    </location>
</feature>